<dbReference type="InterPro" id="IPR011738">
    <property type="entry name" value="Phage_CHP"/>
</dbReference>
<organism evidence="1 2">
    <name type="scientific">Ectorhizobium quercum</name>
    <dbReference type="NCBI Taxonomy" id="2965071"/>
    <lineage>
        <taxon>Bacteria</taxon>
        <taxon>Pseudomonadati</taxon>
        <taxon>Pseudomonadota</taxon>
        <taxon>Alphaproteobacteria</taxon>
        <taxon>Hyphomicrobiales</taxon>
        <taxon>Rhizobiaceae</taxon>
        <taxon>Ectorhizobium</taxon>
    </lineage>
</organism>
<sequence>MTYATIAPPAVEPLTLAGAKAHLRLDGAEEDALILSLIATARDHLERETGLCLIGRTMRLYRDRWPPDGVLDLDHGPVTAVSAVTVYDDAGDASAVSLEGHRLDGTARPARLWLKDRPAPGAALNGIEVDFVAGFGETGADVPDALKRAMLEHVALMFTFRGAVAAENQPAAVPEGYDRLVAPWRIRRL</sequence>
<accession>A0AAE3SVL0</accession>
<protein>
    <submittedName>
        <fullName evidence="1">Phage head-tail connector protein</fullName>
    </submittedName>
</protein>
<keyword evidence="2" id="KW-1185">Reference proteome</keyword>
<dbReference type="CDD" id="cd08054">
    <property type="entry name" value="gp6"/>
    <property type="match status" value="1"/>
</dbReference>
<evidence type="ECO:0000313" key="1">
    <source>
        <dbReference type="EMBL" id="MCX8998465.1"/>
    </source>
</evidence>
<comment type="caution">
    <text evidence="1">The sequence shown here is derived from an EMBL/GenBank/DDBJ whole genome shotgun (WGS) entry which is preliminary data.</text>
</comment>
<dbReference type="AlphaFoldDB" id="A0AAE3SVL0"/>
<dbReference type="Proteomes" id="UP001208771">
    <property type="component" value="Unassembled WGS sequence"/>
</dbReference>
<dbReference type="RefSeq" id="WP_306412256.1">
    <property type="nucleotide sequence ID" value="NZ_JANFPI010000005.1"/>
</dbReference>
<gene>
    <name evidence="1" type="ORF">NOF55_15225</name>
</gene>
<dbReference type="EMBL" id="JANFPI010000005">
    <property type="protein sequence ID" value="MCX8998465.1"/>
    <property type="molecule type" value="Genomic_DNA"/>
</dbReference>
<evidence type="ECO:0000313" key="2">
    <source>
        <dbReference type="Proteomes" id="UP001208771"/>
    </source>
</evidence>
<proteinExistence type="predicted"/>
<reference evidence="1" key="1">
    <citation type="submission" date="2022-07" db="EMBL/GenBank/DDBJ databases">
        <title>Ectorhizobium quercum gen.nov., sp. nov.</title>
        <authorList>
            <person name="Ma T."/>
            <person name="Li Y."/>
        </authorList>
    </citation>
    <scope>NUCLEOTIDE SEQUENCE</scope>
    <source>
        <strain evidence="1">BDR2-2</strain>
    </source>
</reference>
<dbReference type="InterPro" id="IPR021146">
    <property type="entry name" value="Phage_gp6-like_head-tail"/>
</dbReference>
<dbReference type="NCBIfam" id="TIGR02215">
    <property type="entry name" value="phage_chp_gp8"/>
    <property type="match status" value="1"/>
</dbReference>
<dbReference type="Pfam" id="PF05135">
    <property type="entry name" value="Phage_connect_1"/>
    <property type="match status" value="1"/>
</dbReference>
<dbReference type="Gene3D" id="1.10.3230.30">
    <property type="entry name" value="Phage gp6-like head-tail connector protein"/>
    <property type="match status" value="1"/>
</dbReference>
<name>A0AAE3SVL0_9HYPH</name>